<name>A0A0B5J9K7_9VIRU</name>
<dbReference type="EMBL" id="KP136319">
    <property type="protein sequence ID" value="AJF97561.1"/>
    <property type="molecule type" value="Genomic_DNA"/>
</dbReference>
<dbReference type="KEGG" id="vg:23462478"/>
<evidence type="ECO:0000313" key="1">
    <source>
        <dbReference type="EMBL" id="AJF97561.1"/>
    </source>
</evidence>
<evidence type="ECO:0000313" key="2">
    <source>
        <dbReference type="Proteomes" id="UP000202511"/>
    </source>
</evidence>
<accession>A0A0B5J9K7</accession>
<proteinExistence type="predicted"/>
<dbReference type="RefSeq" id="YP_009119796.1">
    <property type="nucleotide sequence ID" value="NC_026440.1"/>
</dbReference>
<reference evidence="1 2" key="1">
    <citation type="journal article" date="2015" name="Parasitol. Res.">
        <title>Viruses in close associations with free-living amoebae.</title>
        <authorList>
            <person name="Scheid P."/>
        </authorList>
    </citation>
    <scope>NUCLEOTIDE SEQUENCE [LARGE SCALE GENOMIC DNA]</scope>
    <source>
        <strain evidence="1">KlaHel</strain>
    </source>
</reference>
<organism evidence="1 2">
    <name type="scientific">Pandoravirus inopinatum</name>
    <dbReference type="NCBI Taxonomy" id="1605721"/>
    <lineage>
        <taxon>Viruses</taxon>
        <taxon>Pandoravirus</taxon>
    </lineage>
</organism>
<dbReference type="GeneID" id="23462478"/>
<sequence>MKDAGCCGEGQKDATPCLAKNLGMTPKKDRLRLTNQKIVNRFWSSKNMSWAGEGLRWPCCRDLLLGLLFFIWAIKLAGKKRGANSCRHVVLADNWVPKTVFRGHTKNRLARTLEKTTGRNNKKKEK</sequence>
<dbReference type="Proteomes" id="UP000202511">
    <property type="component" value="Segment"/>
</dbReference>
<protein>
    <submittedName>
        <fullName evidence="1">Uncharacterized protein</fullName>
    </submittedName>
</protein>